<dbReference type="EMBL" id="JAHDYS010000017">
    <property type="protein sequence ID" value="MBT1073130.1"/>
    <property type="molecule type" value="Genomic_DNA"/>
</dbReference>
<dbReference type="SMART" id="SM00855">
    <property type="entry name" value="PGAM"/>
    <property type="match status" value="1"/>
</dbReference>
<proteinExistence type="predicted"/>
<evidence type="ECO:0000313" key="2">
    <source>
        <dbReference type="EMBL" id="MBT1073130.1"/>
    </source>
</evidence>
<accession>A0ABS5UBS1</accession>
<dbReference type="InterPro" id="IPR017578">
    <property type="entry name" value="Ribazole_CobC"/>
</dbReference>
<dbReference type="PANTHER" id="PTHR48100">
    <property type="entry name" value="BROAD-SPECIFICITY PHOSPHATASE YOR283W-RELATED"/>
    <property type="match status" value="1"/>
</dbReference>
<dbReference type="SUPFAM" id="SSF53254">
    <property type="entry name" value="Phosphoglycerate mutase-like"/>
    <property type="match status" value="1"/>
</dbReference>
<evidence type="ECO:0000256" key="1">
    <source>
        <dbReference type="NCBIfam" id="TIGR03162"/>
    </source>
</evidence>
<gene>
    <name evidence="2" type="primary">cobC</name>
    <name evidence="2" type="ORF">KJB30_15155</name>
</gene>
<dbReference type="RefSeq" id="WP_214300857.1">
    <property type="nucleotide sequence ID" value="NZ_JAHDYS010000017.1"/>
</dbReference>
<dbReference type="NCBIfam" id="TIGR03162">
    <property type="entry name" value="ribazole_cobC"/>
    <property type="match status" value="1"/>
</dbReference>
<dbReference type="InterPro" id="IPR013078">
    <property type="entry name" value="His_Pase_superF_clade-1"/>
</dbReference>
<comment type="caution">
    <text evidence="2">The sequence shown here is derived from an EMBL/GenBank/DDBJ whole genome shotgun (WGS) entry which is preliminary data.</text>
</comment>
<protein>
    <recommendedName>
        <fullName evidence="1">Alpha-ribazole phosphatase</fullName>
        <ecNumber evidence="1">3.1.3.73</ecNumber>
    </recommendedName>
</protein>
<dbReference type="EC" id="3.1.3.73" evidence="1"/>
<sequence length="203" mass="22804">MTPATRIHLVRHGQVAGYDQPRYNGQTDVALTDLGVEQYHRLKEHLADVPLSACYTSDLSRCTIGAEILCGKLAVEPVKRKELRELNIGIWEGMTWSEITGRWPKEWQARLADLVNYRVPQGENLLDVQARVMPVISEIIDRHKGQEILVVGHGGVNRVILLNAIGAPLKGMFNIEQNYGCYNIIDYYADGRATVKLLNQQVA</sequence>
<keyword evidence="3" id="KW-1185">Reference proteome</keyword>
<dbReference type="CDD" id="cd07067">
    <property type="entry name" value="HP_PGM_like"/>
    <property type="match status" value="1"/>
</dbReference>
<dbReference type="Gene3D" id="3.40.50.1240">
    <property type="entry name" value="Phosphoglycerate mutase-like"/>
    <property type="match status" value="1"/>
</dbReference>
<reference evidence="2 3" key="1">
    <citation type="submission" date="2021-05" db="EMBL/GenBank/DDBJ databases">
        <title>The draft genome of Geobacter chapellei DSM 13688.</title>
        <authorList>
            <person name="Xu Z."/>
            <person name="Masuda Y."/>
            <person name="Itoh H."/>
            <person name="Senoo K."/>
        </authorList>
    </citation>
    <scope>NUCLEOTIDE SEQUENCE [LARGE SCALE GENOMIC DNA]</scope>
    <source>
        <strain evidence="2 3">DSM 13688</strain>
    </source>
</reference>
<dbReference type="PANTHER" id="PTHR48100:SF10">
    <property type="entry name" value="2-CARBOXY-D-ARABINITOL-1-PHOSPHATASE-RELATED"/>
    <property type="match status" value="1"/>
</dbReference>
<name>A0ABS5UBS1_9BACT</name>
<dbReference type="InterPro" id="IPR050275">
    <property type="entry name" value="PGM_Phosphatase"/>
</dbReference>
<evidence type="ECO:0000313" key="3">
    <source>
        <dbReference type="Proteomes" id="UP000784128"/>
    </source>
</evidence>
<organism evidence="2 3">
    <name type="scientific">Pelotalea chapellei</name>
    <dbReference type="NCBI Taxonomy" id="44671"/>
    <lineage>
        <taxon>Bacteria</taxon>
        <taxon>Pseudomonadati</taxon>
        <taxon>Thermodesulfobacteriota</taxon>
        <taxon>Desulfuromonadia</taxon>
        <taxon>Geobacterales</taxon>
        <taxon>Geobacteraceae</taxon>
        <taxon>Pelotalea</taxon>
    </lineage>
</organism>
<dbReference type="InterPro" id="IPR029033">
    <property type="entry name" value="His_PPase_superfam"/>
</dbReference>
<dbReference type="Pfam" id="PF00300">
    <property type="entry name" value="His_Phos_1"/>
    <property type="match status" value="1"/>
</dbReference>
<dbReference type="Proteomes" id="UP000784128">
    <property type="component" value="Unassembled WGS sequence"/>
</dbReference>